<dbReference type="AlphaFoldDB" id="A0A058YZI7"/>
<feature type="non-terminal residue" evidence="2">
    <location>
        <position position="1"/>
    </location>
</feature>
<name>A0A058YZI7_FONAL</name>
<sequence length="87" mass="9131">NHPWITKNGEDPLRDAADNLLNASIQLSATDIDHALTRAVTSVAGAVTALRAASRLRMLARRRREEAQAADGGSTPSAQVAPDSATV</sequence>
<organism evidence="2">
    <name type="scientific">Fonticula alba</name>
    <name type="common">Slime mold</name>
    <dbReference type="NCBI Taxonomy" id="691883"/>
    <lineage>
        <taxon>Eukaryota</taxon>
        <taxon>Rotosphaerida</taxon>
        <taxon>Fonticulaceae</taxon>
        <taxon>Fonticula</taxon>
    </lineage>
</organism>
<keyword evidence="3" id="KW-1185">Reference proteome</keyword>
<proteinExistence type="predicted"/>
<evidence type="ECO:0000313" key="3">
    <source>
        <dbReference type="Proteomes" id="UP000030693"/>
    </source>
</evidence>
<feature type="region of interest" description="Disordered" evidence="1">
    <location>
        <begin position="63"/>
        <end position="87"/>
    </location>
</feature>
<accession>A0A058YZI7</accession>
<dbReference type="Proteomes" id="UP000030693">
    <property type="component" value="Unassembled WGS sequence"/>
</dbReference>
<dbReference type="GeneID" id="20530905"/>
<dbReference type="EMBL" id="KB932224">
    <property type="protein sequence ID" value="KCV67400.1"/>
    <property type="molecule type" value="Genomic_DNA"/>
</dbReference>
<gene>
    <name evidence="2" type="ORF">H696_06180</name>
</gene>
<dbReference type="RefSeq" id="XP_009498198.1">
    <property type="nucleotide sequence ID" value="XM_009499923.1"/>
</dbReference>
<evidence type="ECO:0000313" key="2">
    <source>
        <dbReference type="EMBL" id="KCV67400.1"/>
    </source>
</evidence>
<evidence type="ECO:0000256" key="1">
    <source>
        <dbReference type="SAM" id="MobiDB-lite"/>
    </source>
</evidence>
<protein>
    <submittedName>
        <fullName evidence="2">Uncharacterized protein</fullName>
    </submittedName>
</protein>
<reference evidence="2" key="1">
    <citation type="submission" date="2013-04" db="EMBL/GenBank/DDBJ databases">
        <title>The Genome Sequence of Fonticula alba ATCC 38817.</title>
        <authorList>
            <consortium name="The Broad Institute Genomics Platform"/>
            <person name="Russ C."/>
            <person name="Cuomo C."/>
            <person name="Burger G."/>
            <person name="Gray M.W."/>
            <person name="Holland P.W.H."/>
            <person name="King N."/>
            <person name="Lang F.B.F."/>
            <person name="Roger A.J."/>
            <person name="Ruiz-Trillo I."/>
            <person name="Brown M."/>
            <person name="Walker B."/>
            <person name="Young S."/>
            <person name="Zeng Q."/>
            <person name="Gargeya S."/>
            <person name="Fitzgerald M."/>
            <person name="Haas B."/>
            <person name="Abouelleil A."/>
            <person name="Allen A.W."/>
            <person name="Alvarado L."/>
            <person name="Arachchi H.M."/>
            <person name="Berlin A.M."/>
            <person name="Chapman S.B."/>
            <person name="Gainer-Dewar J."/>
            <person name="Goldberg J."/>
            <person name="Griggs A."/>
            <person name="Gujja S."/>
            <person name="Hansen M."/>
            <person name="Howarth C."/>
            <person name="Imamovic A."/>
            <person name="Ireland A."/>
            <person name="Larimer J."/>
            <person name="McCowan C."/>
            <person name="Murphy C."/>
            <person name="Pearson M."/>
            <person name="Poon T.W."/>
            <person name="Priest M."/>
            <person name="Roberts A."/>
            <person name="Saif S."/>
            <person name="Shea T."/>
            <person name="Sisk P."/>
            <person name="Sykes S."/>
            <person name="Wortman J."/>
            <person name="Nusbaum C."/>
            <person name="Birren B."/>
        </authorList>
    </citation>
    <scope>NUCLEOTIDE SEQUENCE [LARGE SCALE GENOMIC DNA]</scope>
    <source>
        <strain evidence="2">ATCC 38817</strain>
    </source>
</reference>